<comment type="caution">
    <text evidence="1">The sequence shown here is derived from an EMBL/GenBank/DDBJ whole genome shotgun (WGS) entry which is preliminary data.</text>
</comment>
<proteinExistence type="predicted"/>
<dbReference type="EMBL" id="MCFD01000001">
    <property type="protein sequence ID" value="ORX73785.1"/>
    <property type="molecule type" value="Genomic_DNA"/>
</dbReference>
<dbReference type="AlphaFoldDB" id="A0A1Y1WK89"/>
<evidence type="ECO:0000313" key="2">
    <source>
        <dbReference type="Proteomes" id="UP000193922"/>
    </source>
</evidence>
<evidence type="ECO:0008006" key="3">
    <source>
        <dbReference type="Google" id="ProtNLM"/>
    </source>
</evidence>
<accession>A0A1Y1WK89</accession>
<sequence length="64" mass="7235">MPSLAQNLPTLILERIVDVYVGDIIPDDPTIGACFCKPYIRIAVLLATCRWWREAALDKLYKGN</sequence>
<gene>
    <name evidence="1" type="ORF">DL89DRAFT_263799</name>
</gene>
<dbReference type="GeneID" id="63802633"/>
<reference evidence="1 2" key="1">
    <citation type="submission" date="2016-07" db="EMBL/GenBank/DDBJ databases">
        <title>Pervasive Adenine N6-methylation of Active Genes in Fungi.</title>
        <authorList>
            <consortium name="DOE Joint Genome Institute"/>
            <person name="Mondo S.J."/>
            <person name="Dannebaum R.O."/>
            <person name="Kuo R.C."/>
            <person name="Labutti K."/>
            <person name="Haridas S."/>
            <person name="Kuo A."/>
            <person name="Salamov A."/>
            <person name="Ahrendt S.R."/>
            <person name="Lipzen A."/>
            <person name="Sullivan W."/>
            <person name="Andreopoulos W.B."/>
            <person name="Clum A."/>
            <person name="Lindquist E."/>
            <person name="Daum C."/>
            <person name="Ramamoorthy G.K."/>
            <person name="Gryganskyi A."/>
            <person name="Culley D."/>
            <person name="Magnuson J.K."/>
            <person name="James T.Y."/>
            <person name="O'Malley M.A."/>
            <person name="Stajich J.E."/>
            <person name="Spatafora J.W."/>
            <person name="Visel A."/>
            <person name="Grigoriev I.V."/>
        </authorList>
    </citation>
    <scope>NUCLEOTIDE SEQUENCE [LARGE SCALE GENOMIC DNA]</scope>
    <source>
        <strain evidence="1 2">ATCC 12442</strain>
    </source>
</reference>
<evidence type="ECO:0000313" key="1">
    <source>
        <dbReference type="EMBL" id="ORX73785.1"/>
    </source>
</evidence>
<dbReference type="Proteomes" id="UP000193922">
    <property type="component" value="Unassembled WGS sequence"/>
</dbReference>
<protein>
    <recommendedName>
        <fullName evidence="3">F-box domain-containing protein</fullName>
    </recommendedName>
</protein>
<organism evidence="1 2">
    <name type="scientific">Linderina pennispora</name>
    <dbReference type="NCBI Taxonomy" id="61395"/>
    <lineage>
        <taxon>Eukaryota</taxon>
        <taxon>Fungi</taxon>
        <taxon>Fungi incertae sedis</taxon>
        <taxon>Zoopagomycota</taxon>
        <taxon>Kickxellomycotina</taxon>
        <taxon>Kickxellomycetes</taxon>
        <taxon>Kickxellales</taxon>
        <taxon>Kickxellaceae</taxon>
        <taxon>Linderina</taxon>
    </lineage>
</organism>
<keyword evidence="2" id="KW-1185">Reference proteome</keyword>
<dbReference type="RefSeq" id="XP_040746996.1">
    <property type="nucleotide sequence ID" value="XM_040885985.1"/>
</dbReference>
<name>A0A1Y1WK89_9FUNG</name>